<gene>
    <name evidence="5" type="ORF">FSARC_2432</name>
</gene>
<dbReference type="InterPro" id="IPR002018">
    <property type="entry name" value="CarbesteraseB"/>
</dbReference>
<dbReference type="PANTHER" id="PTHR43918">
    <property type="entry name" value="ACETYLCHOLINESTERASE"/>
    <property type="match status" value="1"/>
</dbReference>
<dbReference type="EC" id="3.1.1.-" evidence="3"/>
<evidence type="ECO:0000256" key="2">
    <source>
        <dbReference type="ARBA" id="ARBA00022801"/>
    </source>
</evidence>
<reference evidence="5" key="2">
    <citation type="submission" date="2020-05" db="EMBL/GenBank/DDBJ databases">
        <authorList>
            <person name="Kim H.-S."/>
            <person name="Proctor R.H."/>
            <person name="Brown D.W."/>
        </authorList>
    </citation>
    <scope>NUCLEOTIDE SEQUENCE</scope>
    <source>
        <strain evidence="5">NRRL 20472</strain>
    </source>
</reference>
<evidence type="ECO:0000256" key="3">
    <source>
        <dbReference type="RuleBase" id="RU361235"/>
    </source>
</evidence>
<dbReference type="PROSITE" id="PS00122">
    <property type="entry name" value="CARBOXYLESTERASE_B_1"/>
    <property type="match status" value="1"/>
</dbReference>
<comment type="similarity">
    <text evidence="1 3">Belongs to the type-B carboxylesterase/lipase family.</text>
</comment>
<dbReference type="OrthoDB" id="408631at2759"/>
<proteinExistence type="inferred from homology"/>
<evidence type="ECO:0000259" key="4">
    <source>
        <dbReference type="Pfam" id="PF00135"/>
    </source>
</evidence>
<reference evidence="5" key="1">
    <citation type="journal article" date="2020" name="BMC Genomics">
        <title>Correction to: Identification and distribution of gene clusters required for synthesis of sphingolipid metabolism inhibitors in diverse species of the filamentous fungus Fusarium.</title>
        <authorList>
            <person name="Kim H.S."/>
            <person name="Lohmar J.M."/>
            <person name="Busman M."/>
            <person name="Brown D.W."/>
            <person name="Naumann T.A."/>
            <person name="Divon H.H."/>
            <person name="Lysoe E."/>
            <person name="Uhlig S."/>
            <person name="Proctor R.H."/>
        </authorList>
    </citation>
    <scope>NUCLEOTIDE SEQUENCE</scope>
    <source>
        <strain evidence="5">NRRL 20472</strain>
    </source>
</reference>
<dbReference type="SUPFAM" id="SSF53474">
    <property type="entry name" value="alpha/beta-Hydrolases"/>
    <property type="match status" value="1"/>
</dbReference>
<protein>
    <recommendedName>
        <fullName evidence="3">Carboxylic ester hydrolase</fullName>
        <ecNumber evidence="3">3.1.1.-</ecNumber>
    </recommendedName>
</protein>
<feature type="domain" description="Carboxylesterase type B" evidence="4">
    <location>
        <begin position="30"/>
        <end position="524"/>
    </location>
</feature>
<dbReference type="InterPro" id="IPR050654">
    <property type="entry name" value="AChE-related_enzymes"/>
</dbReference>
<keyword evidence="2 3" id="KW-0378">Hydrolase</keyword>
<dbReference type="InterPro" id="IPR019826">
    <property type="entry name" value="Carboxylesterase_B_AS"/>
</dbReference>
<dbReference type="Gene3D" id="3.40.50.1820">
    <property type="entry name" value="alpha/beta hydrolase"/>
    <property type="match status" value="1"/>
</dbReference>
<dbReference type="AlphaFoldDB" id="A0A8H4U6D5"/>
<feature type="signal peptide" evidence="3">
    <location>
        <begin position="1"/>
        <end position="20"/>
    </location>
</feature>
<keyword evidence="3" id="KW-0732">Signal</keyword>
<dbReference type="Proteomes" id="UP000622797">
    <property type="component" value="Unassembled WGS sequence"/>
</dbReference>
<feature type="chain" id="PRO_5034593737" description="Carboxylic ester hydrolase" evidence="3">
    <location>
        <begin position="21"/>
        <end position="568"/>
    </location>
</feature>
<dbReference type="Pfam" id="PF00135">
    <property type="entry name" value="COesterase"/>
    <property type="match status" value="1"/>
</dbReference>
<organism evidence="5 6">
    <name type="scientific">Fusarium sarcochroum</name>
    <dbReference type="NCBI Taxonomy" id="1208366"/>
    <lineage>
        <taxon>Eukaryota</taxon>
        <taxon>Fungi</taxon>
        <taxon>Dikarya</taxon>
        <taxon>Ascomycota</taxon>
        <taxon>Pezizomycotina</taxon>
        <taxon>Sordariomycetes</taxon>
        <taxon>Hypocreomycetidae</taxon>
        <taxon>Hypocreales</taxon>
        <taxon>Nectriaceae</taxon>
        <taxon>Fusarium</taxon>
        <taxon>Fusarium lateritium species complex</taxon>
    </lineage>
</organism>
<sequence>MKSLILASLALLHWLPGSLGIPTHGSHNAKPTVAVKNGTYRGIHSAGYDQDFFLGIPFAQPPVGDLRFRNPQSYNESWNGNRNANKYSPACVGYGPSQLGYNTSEDCLYLNVIRPSGHANKKLPVAVWIHGGGYSQGSGVDLRYNLTFIVEQSVKIGHPIVAVSMNYRLGAFGFLNSAEAFKTGDSNMGLRDQRLSLHWIHENIAAFGGDPSKVTIWGQSAGAASVGAHILAYNGRDDKLFRGAILQSGAPLALGSQSHLSEDLYGLLLKNTSCSSLDCLRSLPFTTLNKVLNSTALSGWTPKIDGDFVARHSSQQLADGAFVKVPIIAGATTDEGTSFSKMGINTTAQFLEAIEDSSPPINSSFARKIAKAYPERSRDQVLPNLAVNWVPPTSYGKQFRRAATYYGDINMVAPRRLTVETWADEGLPVYSYRFDAIPAWATYVQGVTHFVDVAFSMLNFKGTGYAPIRTPPFHGLPKSYRDLARLISSDFAKFVATGDPNGWKGRQHAMSSLGKPIPAWPAYKTAQGHDSPQNFLYQGNLSSTVEKDVWRREAISLVNSANFDVYDR</sequence>
<comment type="caution">
    <text evidence="5">The sequence shown here is derived from an EMBL/GenBank/DDBJ whole genome shotgun (WGS) entry which is preliminary data.</text>
</comment>
<accession>A0A8H4U6D5</accession>
<dbReference type="GO" id="GO:0052689">
    <property type="term" value="F:carboxylic ester hydrolase activity"/>
    <property type="evidence" value="ECO:0007669"/>
    <property type="project" value="TreeGrafter"/>
</dbReference>
<dbReference type="EMBL" id="JABEXW010000116">
    <property type="protein sequence ID" value="KAF4970567.1"/>
    <property type="molecule type" value="Genomic_DNA"/>
</dbReference>
<dbReference type="InterPro" id="IPR019819">
    <property type="entry name" value="Carboxylesterase_B_CS"/>
</dbReference>
<evidence type="ECO:0000256" key="1">
    <source>
        <dbReference type="ARBA" id="ARBA00005964"/>
    </source>
</evidence>
<evidence type="ECO:0000313" key="5">
    <source>
        <dbReference type="EMBL" id="KAF4970567.1"/>
    </source>
</evidence>
<keyword evidence="6" id="KW-1185">Reference proteome</keyword>
<evidence type="ECO:0000313" key="6">
    <source>
        <dbReference type="Proteomes" id="UP000622797"/>
    </source>
</evidence>
<name>A0A8H4U6D5_9HYPO</name>
<dbReference type="PROSITE" id="PS00941">
    <property type="entry name" value="CARBOXYLESTERASE_B_2"/>
    <property type="match status" value="1"/>
</dbReference>
<dbReference type="InterPro" id="IPR029058">
    <property type="entry name" value="AB_hydrolase_fold"/>
</dbReference>
<dbReference type="PANTHER" id="PTHR43918:SF4">
    <property type="entry name" value="CARBOXYLIC ESTER HYDROLASE"/>
    <property type="match status" value="1"/>
</dbReference>